<dbReference type="EMBL" id="JACVVK020000076">
    <property type="protein sequence ID" value="KAK7495243.1"/>
    <property type="molecule type" value="Genomic_DNA"/>
</dbReference>
<proteinExistence type="predicted"/>
<keyword evidence="3" id="KW-1185">Reference proteome</keyword>
<organism evidence="2 3">
    <name type="scientific">Batillaria attramentaria</name>
    <dbReference type="NCBI Taxonomy" id="370345"/>
    <lineage>
        <taxon>Eukaryota</taxon>
        <taxon>Metazoa</taxon>
        <taxon>Spiralia</taxon>
        <taxon>Lophotrochozoa</taxon>
        <taxon>Mollusca</taxon>
        <taxon>Gastropoda</taxon>
        <taxon>Caenogastropoda</taxon>
        <taxon>Sorbeoconcha</taxon>
        <taxon>Cerithioidea</taxon>
        <taxon>Batillariidae</taxon>
        <taxon>Batillaria</taxon>
    </lineage>
</organism>
<evidence type="ECO:0008006" key="4">
    <source>
        <dbReference type="Google" id="ProtNLM"/>
    </source>
</evidence>
<gene>
    <name evidence="2" type="ORF">BaRGS_00013425</name>
</gene>
<dbReference type="Proteomes" id="UP001519460">
    <property type="component" value="Unassembled WGS sequence"/>
</dbReference>
<reference evidence="2 3" key="1">
    <citation type="journal article" date="2023" name="Sci. Data">
        <title>Genome assembly of the Korean intertidal mud-creeper Batillaria attramentaria.</title>
        <authorList>
            <person name="Patra A.K."/>
            <person name="Ho P.T."/>
            <person name="Jun S."/>
            <person name="Lee S.J."/>
            <person name="Kim Y."/>
            <person name="Won Y.J."/>
        </authorList>
    </citation>
    <scope>NUCLEOTIDE SEQUENCE [LARGE SCALE GENOMIC DNA]</scope>
    <source>
        <strain evidence="2">Wonlab-2016</strain>
    </source>
</reference>
<dbReference type="AlphaFoldDB" id="A0ABD0L7I5"/>
<evidence type="ECO:0000313" key="2">
    <source>
        <dbReference type="EMBL" id="KAK7495243.1"/>
    </source>
</evidence>
<evidence type="ECO:0000256" key="1">
    <source>
        <dbReference type="SAM" id="MobiDB-lite"/>
    </source>
</evidence>
<evidence type="ECO:0000313" key="3">
    <source>
        <dbReference type="Proteomes" id="UP001519460"/>
    </source>
</evidence>
<name>A0ABD0L7I5_9CAEN</name>
<comment type="caution">
    <text evidence="2">The sequence shown here is derived from an EMBL/GenBank/DDBJ whole genome shotgun (WGS) entry which is preliminary data.</text>
</comment>
<accession>A0ABD0L7I5</accession>
<sequence length="111" mass="11850">MHSLDPDPSEACFSSAKTDVLSDPEILPVQAAGTATSRQREASGGRWRWLSENGGGKSMPEEPGSMACQTAIDHWSRDTGRLFAPCPSTILPPVRTPAYMASCHIASIPLP</sequence>
<feature type="region of interest" description="Disordered" evidence="1">
    <location>
        <begin position="23"/>
        <end position="64"/>
    </location>
</feature>
<protein>
    <recommendedName>
        <fullName evidence="4">Pheromone</fullName>
    </recommendedName>
</protein>